<keyword evidence="2" id="KW-1185">Reference proteome</keyword>
<accession>A0AAE1EP12</accession>
<dbReference type="AlphaFoldDB" id="A0AAE1EP12"/>
<organism evidence="1 2">
    <name type="scientific">Petrolisthes cinctipes</name>
    <name type="common">Flat porcelain crab</name>
    <dbReference type="NCBI Taxonomy" id="88211"/>
    <lineage>
        <taxon>Eukaryota</taxon>
        <taxon>Metazoa</taxon>
        <taxon>Ecdysozoa</taxon>
        <taxon>Arthropoda</taxon>
        <taxon>Crustacea</taxon>
        <taxon>Multicrustacea</taxon>
        <taxon>Malacostraca</taxon>
        <taxon>Eumalacostraca</taxon>
        <taxon>Eucarida</taxon>
        <taxon>Decapoda</taxon>
        <taxon>Pleocyemata</taxon>
        <taxon>Anomura</taxon>
        <taxon>Galatheoidea</taxon>
        <taxon>Porcellanidae</taxon>
        <taxon>Petrolisthes</taxon>
    </lineage>
</organism>
<proteinExistence type="predicted"/>
<evidence type="ECO:0000313" key="2">
    <source>
        <dbReference type="Proteomes" id="UP001286313"/>
    </source>
</evidence>
<dbReference type="Proteomes" id="UP001286313">
    <property type="component" value="Unassembled WGS sequence"/>
</dbReference>
<sequence>MDTITYFFLIPAEIGGKEWDNTVYSRPLISSSSGRGRQRGRWYDKRKEGQVFYFQGSERGRCIEHHMECESGTFISPGACNTPPLLATRESTVPDYLPV</sequence>
<comment type="caution">
    <text evidence="1">The sequence shown here is derived from an EMBL/GenBank/DDBJ whole genome shotgun (WGS) entry which is preliminary data.</text>
</comment>
<dbReference type="EMBL" id="JAWQEG010005929">
    <property type="protein sequence ID" value="KAK3856301.1"/>
    <property type="molecule type" value="Genomic_DNA"/>
</dbReference>
<evidence type="ECO:0000313" key="1">
    <source>
        <dbReference type="EMBL" id="KAK3856301.1"/>
    </source>
</evidence>
<gene>
    <name evidence="1" type="ORF">Pcinc_037370</name>
</gene>
<name>A0AAE1EP12_PETCI</name>
<protein>
    <submittedName>
        <fullName evidence="1">Uncharacterized protein</fullName>
    </submittedName>
</protein>
<reference evidence="1" key="1">
    <citation type="submission" date="2023-10" db="EMBL/GenBank/DDBJ databases">
        <title>Genome assemblies of two species of porcelain crab, Petrolisthes cinctipes and Petrolisthes manimaculis (Anomura: Porcellanidae).</title>
        <authorList>
            <person name="Angst P."/>
        </authorList>
    </citation>
    <scope>NUCLEOTIDE SEQUENCE</scope>
    <source>
        <strain evidence="1">PB745_01</strain>
        <tissue evidence="1">Gill</tissue>
    </source>
</reference>